<keyword evidence="3" id="KW-1185">Reference proteome</keyword>
<dbReference type="Proteomes" id="UP001320715">
    <property type="component" value="Unassembled WGS sequence"/>
</dbReference>
<comment type="caution">
    <text evidence="2">The sequence shown here is derived from an EMBL/GenBank/DDBJ whole genome shotgun (WGS) entry which is preliminary data.</text>
</comment>
<protein>
    <submittedName>
        <fullName evidence="2">Conjugal transfer protein TrbH</fullName>
    </submittedName>
</protein>
<feature type="chain" id="PRO_5046625928" evidence="1">
    <location>
        <begin position="22"/>
        <end position="158"/>
    </location>
</feature>
<organism evidence="2 3">
    <name type="scientific">Hoeflea alexandrii</name>
    <dbReference type="NCBI Taxonomy" id="288436"/>
    <lineage>
        <taxon>Bacteria</taxon>
        <taxon>Pseudomonadati</taxon>
        <taxon>Pseudomonadota</taxon>
        <taxon>Alphaproteobacteria</taxon>
        <taxon>Hyphomicrobiales</taxon>
        <taxon>Rhizobiaceae</taxon>
        <taxon>Hoeflea</taxon>
    </lineage>
</organism>
<name>A0ABT1CXC7_9HYPH</name>
<evidence type="ECO:0000256" key="1">
    <source>
        <dbReference type="SAM" id="SignalP"/>
    </source>
</evidence>
<dbReference type="PROSITE" id="PS51257">
    <property type="entry name" value="PROKAR_LIPOPROTEIN"/>
    <property type="match status" value="1"/>
</dbReference>
<feature type="signal peptide" evidence="1">
    <location>
        <begin position="1"/>
        <end position="21"/>
    </location>
</feature>
<accession>A0ABT1CXC7</accession>
<gene>
    <name evidence="2" type="ORF">GTW23_22010</name>
</gene>
<evidence type="ECO:0000313" key="3">
    <source>
        <dbReference type="Proteomes" id="UP001320715"/>
    </source>
</evidence>
<dbReference type="EMBL" id="JAAAML010000005">
    <property type="protein sequence ID" value="MCO6410869.1"/>
    <property type="molecule type" value="Genomic_DNA"/>
</dbReference>
<proteinExistence type="predicted"/>
<evidence type="ECO:0000313" key="2">
    <source>
        <dbReference type="EMBL" id="MCO6410869.1"/>
    </source>
</evidence>
<keyword evidence="1" id="KW-0732">Signal</keyword>
<reference evidence="2 3" key="1">
    <citation type="submission" date="2020-01" db="EMBL/GenBank/DDBJ databases">
        <title>Genomes of bacteria type strains.</title>
        <authorList>
            <person name="Chen J."/>
            <person name="Zhu S."/>
            <person name="Yang J."/>
        </authorList>
    </citation>
    <scope>NUCLEOTIDE SEQUENCE [LARGE SCALE GENOMIC DNA]</scope>
    <source>
        <strain evidence="2 3">DSM 16655</strain>
    </source>
</reference>
<sequence>MSKLLSYVRFSAAFLCLVLLAACQTKGGPGLIQSAVTAELSTEAASSIAADMVEQLAEHIGPGSTTIALRGNDIVFGPALETSLREKGYAVVTDQATTQAAVEPLAYSIDPFADGVLARISTLKVELTRMYTLGTTGANGAVPASPLSVMQRRSAGRS</sequence>